<feature type="region of interest" description="Disordered" evidence="6">
    <location>
        <begin position="718"/>
        <end position="842"/>
    </location>
</feature>
<feature type="compositionally biased region" description="Low complexity" evidence="6">
    <location>
        <begin position="968"/>
        <end position="982"/>
    </location>
</feature>
<feature type="compositionally biased region" description="Low complexity" evidence="6">
    <location>
        <begin position="528"/>
        <end position="548"/>
    </location>
</feature>
<sequence length="1419" mass="156171">MSGAPASRTNSTESISTLDDGRAVDGSNEAANLLGGPIQRALDAAAATSKPDTSGYKSGDSRSGDSPPPPELKIAGGAGTRPSAGNNVGPRKEQRGSSNKPWRKGKGKNLTMGQGKTLGNSQKKYQFYQPIRQPDGPLRPDPSDLMSSMVDVRSKKKDAAQHFLNKSEQNIWGSSRSSQHVQHSMSDLDASFTKHKKSRVKQAAGGGGGVGASLKGIDPPERELPTRSASAKITTSSKNANLSVEDTARLALDRLQHRGHRDHSNQNMQGKGSTAPRRQSSIDSTDGLNRKASLSSREEKSSPILCPDPSSDNADPLQDLIESDMDEEAGKYHAKRMEPIESDDEGSQSPSNLAESDFGSLKERMQELPQHESPRQHTQSDSNQMREHPSSAPVNLNRRLPPKQLMQYLHAGGPGRGFAAPQAGSRGLALPFTEDSSVNQHHPRQSRRQSLNQELSSSHGQHQSIRHEPQKRSSSEKNLTDPHLYRDGIHLLEKTAAQAPAGGEEPRPNDGRQGASQQAPPPRSRPNQVIGSPSSSSVAQSPGAQAQQRMRPVLTAASTIDFVVSGGVRPFNEATNPNGEVSGMRQQVEYMESDNEDDTHVSEDLDDFERQTSLSYHAEAKLSGQGSRYAEDKFGCPSKMSMTEVTARMDRLPELVNDPNSDGGLVSREACRDPPDVGEEQHYIQQSLSPSVYPKSTMQKQLYAVETVIPTQYGEKLEHPMALTSDDPVTRARGNSMAAQEDQKMMNLGPRNSQAGGTTGVVLDSSNRDQRDAIQQRHKQAAKEYSLSDDDGFSQSQTSDDLDSDPASVSSIGPNDPEFTSEWNDGYPYESSRSRGSSHGDRGATSLMLRVCSHLLPVGLETLDDRSHAMLRLSSAELATVMIQNKSALIWDDDDPDEPGYVVHRLSNNQLIGVENAYEQLVSRLEQNNVKSVQKGRHDSNFERDLEEAELILDQEEQRQASKKNIDSSTKVHGSSSGSVGSVRKEILEKLENFDDPNSNDDDEVDGSRESVLGFPGIYPPGKGKSGEMECFYLPIITKSQKTGFEPTKDLSLKAGTVFANNYLVQGELGSAAFSTAYRCLDLSSEEDEDGYQDEVCLKVIKNTKDYFDQSLDEIKILQLLKDTGQVAEHHIVEMRSFFYHREHLVIVTELLRQNLYEFGKSILESRGPLYFTRLRLSHIARQCLIALNFVHELGLMHCDIKPENILLESYSRALVKVIDFGSSSFVTDRQSSYIQSRSYRAPEVILGLPYGGKIDIWSLGCVVAEMYTGEVTFQNDSEVSMLSRIEAICGPFPRHMIDKGRNCHRIFTDSGLIYEKTTIDNVEDSRSVSSNEDAGSSGKTVYSVFQPKVTTISARLGFDEDFMDQPKLDEDDKQRALFVDFVSKLLTVDPDVRPSAAEALQHPWILGSLDLTEDDIRY</sequence>
<evidence type="ECO:0000256" key="6">
    <source>
        <dbReference type="SAM" id="MobiDB-lite"/>
    </source>
</evidence>
<feature type="compositionally biased region" description="Basic and acidic residues" evidence="6">
    <location>
        <begin position="328"/>
        <end position="339"/>
    </location>
</feature>
<dbReference type="EMBL" id="AGNL01003115">
    <property type="protein sequence ID" value="EJK75133.1"/>
    <property type="molecule type" value="Genomic_DNA"/>
</dbReference>
<evidence type="ECO:0000256" key="3">
    <source>
        <dbReference type="ARBA" id="ARBA00022741"/>
    </source>
</evidence>
<reference evidence="8 9" key="1">
    <citation type="journal article" date="2012" name="Genome Biol.">
        <title>Genome and low-iron response of an oceanic diatom adapted to chronic iron limitation.</title>
        <authorList>
            <person name="Lommer M."/>
            <person name="Specht M."/>
            <person name="Roy A.S."/>
            <person name="Kraemer L."/>
            <person name="Andreson R."/>
            <person name="Gutowska M.A."/>
            <person name="Wolf J."/>
            <person name="Bergner S.V."/>
            <person name="Schilhabel M.B."/>
            <person name="Klostermeier U.C."/>
            <person name="Beiko R.G."/>
            <person name="Rosenstiel P."/>
            <person name="Hippler M."/>
            <person name="Laroche J."/>
        </authorList>
    </citation>
    <scope>NUCLEOTIDE SEQUENCE [LARGE SCALE GENOMIC DNA]</scope>
    <source>
        <strain evidence="8 9">CCMP1005</strain>
    </source>
</reference>
<feature type="compositionally biased region" description="Polar residues" evidence="6">
    <location>
        <begin position="168"/>
        <end position="185"/>
    </location>
</feature>
<feature type="compositionally biased region" description="Polar residues" evidence="6">
    <location>
        <begin position="227"/>
        <end position="244"/>
    </location>
</feature>
<gene>
    <name evidence="8" type="ORF">THAOC_03154</name>
</gene>
<evidence type="ECO:0000313" key="9">
    <source>
        <dbReference type="Proteomes" id="UP000266841"/>
    </source>
</evidence>
<dbReference type="InterPro" id="IPR050494">
    <property type="entry name" value="Ser_Thr_dual-spec_kinase"/>
</dbReference>
<dbReference type="InterPro" id="IPR008271">
    <property type="entry name" value="Ser/Thr_kinase_AS"/>
</dbReference>
<organism evidence="8 9">
    <name type="scientific">Thalassiosira oceanica</name>
    <name type="common">Marine diatom</name>
    <dbReference type="NCBI Taxonomy" id="159749"/>
    <lineage>
        <taxon>Eukaryota</taxon>
        <taxon>Sar</taxon>
        <taxon>Stramenopiles</taxon>
        <taxon>Ochrophyta</taxon>
        <taxon>Bacillariophyta</taxon>
        <taxon>Coscinodiscophyceae</taxon>
        <taxon>Thalassiosirophycidae</taxon>
        <taxon>Thalassiosirales</taxon>
        <taxon>Thalassiosiraceae</taxon>
        <taxon>Thalassiosira</taxon>
    </lineage>
</organism>
<feature type="compositionally biased region" description="Basic and acidic residues" evidence="6">
    <location>
        <begin position="465"/>
        <end position="493"/>
    </location>
</feature>
<dbReference type="Proteomes" id="UP000266841">
    <property type="component" value="Unassembled WGS sequence"/>
</dbReference>
<dbReference type="Gene3D" id="3.30.200.20">
    <property type="entry name" value="Phosphorylase Kinase, domain 1"/>
    <property type="match status" value="1"/>
</dbReference>
<feature type="compositionally biased region" description="Basic and acidic residues" evidence="6">
    <location>
        <begin position="957"/>
        <end position="966"/>
    </location>
</feature>
<dbReference type="GO" id="GO:0004674">
    <property type="term" value="F:protein serine/threonine kinase activity"/>
    <property type="evidence" value="ECO:0007669"/>
    <property type="project" value="UniProtKB-KW"/>
</dbReference>
<keyword evidence="5" id="KW-0067">ATP-binding</keyword>
<dbReference type="GO" id="GO:0005524">
    <property type="term" value="F:ATP binding"/>
    <property type="evidence" value="ECO:0007669"/>
    <property type="project" value="UniProtKB-KW"/>
</dbReference>
<dbReference type="SMART" id="SM00220">
    <property type="entry name" value="S_TKc"/>
    <property type="match status" value="1"/>
</dbReference>
<feature type="compositionally biased region" description="Acidic residues" evidence="6">
    <location>
        <begin position="994"/>
        <end position="1005"/>
    </location>
</feature>
<dbReference type="SUPFAM" id="SSF56112">
    <property type="entry name" value="Protein kinase-like (PK-like)"/>
    <property type="match status" value="1"/>
</dbReference>
<feature type="region of interest" description="Disordered" evidence="6">
    <location>
        <begin position="957"/>
        <end position="1019"/>
    </location>
</feature>
<evidence type="ECO:0000313" key="8">
    <source>
        <dbReference type="EMBL" id="EJK75133.1"/>
    </source>
</evidence>
<dbReference type="PROSITE" id="PS00108">
    <property type="entry name" value="PROTEIN_KINASE_ST"/>
    <property type="match status" value="1"/>
</dbReference>
<evidence type="ECO:0000259" key="7">
    <source>
        <dbReference type="PROSITE" id="PS50011"/>
    </source>
</evidence>
<proteinExistence type="predicted"/>
<feature type="compositionally biased region" description="Basic and acidic residues" evidence="6">
    <location>
        <begin position="360"/>
        <end position="375"/>
    </location>
</feature>
<feature type="compositionally biased region" description="Polar residues" evidence="6">
    <location>
        <begin position="7"/>
        <end position="17"/>
    </location>
</feature>
<feature type="compositionally biased region" description="Polar residues" evidence="6">
    <location>
        <begin position="265"/>
        <end position="295"/>
    </location>
</feature>
<dbReference type="PANTHER" id="PTHR24058:SF124">
    <property type="entry name" value="PROTEIN KINASE SUPERFAMILY PROTEIN"/>
    <property type="match status" value="1"/>
</dbReference>
<evidence type="ECO:0000256" key="2">
    <source>
        <dbReference type="ARBA" id="ARBA00022679"/>
    </source>
</evidence>
<dbReference type="InterPro" id="IPR000719">
    <property type="entry name" value="Prot_kinase_dom"/>
</dbReference>
<feature type="compositionally biased region" description="Basic and acidic residues" evidence="6">
    <location>
        <begin position="983"/>
        <end position="993"/>
    </location>
</feature>
<protein>
    <recommendedName>
        <fullName evidence="7">Protein kinase domain-containing protein</fullName>
    </recommendedName>
</protein>
<dbReference type="CDD" id="cd14133">
    <property type="entry name" value="PKc_DYRK_like"/>
    <property type="match status" value="1"/>
</dbReference>
<dbReference type="eggNOG" id="KOG0667">
    <property type="taxonomic scope" value="Eukaryota"/>
</dbReference>
<evidence type="ECO:0000256" key="4">
    <source>
        <dbReference type="ARBA" id="ARBA00022777"/>
    </source>
</evidence>
<keyword evidence="2" id="KW-0808">Transferase</keyword>
<dbReference type="OrthoDB" id="9332038at2759"/>
<feature type="domain" description="Protein kinase" evidence="7">
    <location>
        <begin position="1063"/>
        <end position="1406"/>
    </location>
</feature>
<feature type="region of interest" description="Disordered" evidence="6">
    <location>
        <begin position="168"/>
        <end position="552"/>
    </location>
</feature>
<name>K0T8V0_THAOC</name>
<dbReference type="InterPro" id="IPR011009">
    <property type="entry name" value="Kinase-like_dom_sf"/>
</dbReference>
<keyword evidence="4" id="KW-0418">Kinase</keyword>
<feature type="compositionally biased region" description="Polar residues" evidence="6">
    <location>
        <begin position="111"/>
        <end position="124"/>
    </location>
</feature>
<dbReference type="Gene3D" id="1.10.510.10">
    <property type="entry name" value="Transferase(Phosphotransferase) domain 1"/>
    <property type="match status" value="1"/>
</dbReference>
<feature type="compositionally biased region" description="Basic and acidic residues" evidence="6">
    <location>
        <begin position="766"/>
        <end position="775"/>
    </location>
</feature>
<feature type="compositionally biased region" description="Polar residues" evidence="6">
    <location>
        <begin position="448"/>
        <end position="463"/>
    </location>
</feature>
<dbReference type="PROSITE" id="PS50011">
    <property type="entry name" value="PROTEIN_KINASE_DOM"/>
    <property type="match status" value="1"/>
</dbReference>
<accession>K0T8V0</accession>
<evidence type="ECO:0000256" key="1">
    <source>
        <dbReference type="ARBA" id="ARBA00022527"/>
    </source>
</evidence>
<feature type="region of interest" description="Disordered" evidence="6">
    <location>
        <begin position="1"/>
        <end position="146"/>
    </location>
</feature>
<dbReference type="PANTHER" id="PTHR24058">
    <property type="entry name" value="DUAL SPECIFICITY PROTEIN KINASE"/>
    <property type="match status" value="1"/>
</dbReference>
<dbReference type="Pfam" id="PF00069">
    <property type="entry name" value="Pkinase"/>
    <property type="match status" value="1"/>
</dbReference>
<feature type="compositionally biased region" description="Basic and acidic residues" evidence="6">
    <location>
        <begin position="246"/>
        <end position="256"/>
    </location>
</feature>
<comment type="caution">
    <text evidence="8">The sequence shown here is derived from an EMBL/GenBank/DDBJ whole genome shotgun (WGS) entry which is preliminary data.</text>
</comment>
<keyword evidence="9" id="KW-1185">Reference proteome</keyword>
<keyword evidence="3" id="KW-0547">Nucleotide-binding</keyword>
<evidence type="ECO:0000256" key="5">
    <source>
        <dbReference type="ARBA" id="ARBA00022840"/>
    </source>
</evidence>
<keyword evidence="1" id="KW-0723">Serine/threonine-protein kinase</keyword>